<keyword evidence="3" id="KW-1185">Reference proteome</keyword>
<evidence type="ECO:0000313" key="3">
    <source>
        <dbReference type="Proteomes" id="UP000217676"/>
    </source>
</evidence>
<dbReference type="EMBL" id="AP017424">
    <property type="protein sequence ID" value="BAU87397.1"/>
    <property type="molecule type" value="Genomic_DNA"/>
</dbReference>
<accession>A0A160P6C8</accession>
<protein>
    <submittedName>
        <fullName evidence="2">Uncharacterized protein</fullName>
    </submittedName>
</protein>
<name>A0A160P6C8_STRLU</name>
<organism evidence="2 3">
    <name type="scientific">Streptomyces laurentii</name>
    <dbReference type="NCBI Taxonomy" id="39478"/>
    <lineage>
        <taxon>Bacteria</taxon>
        <taxon>Bacillati</taxon>
        <taxon>Actinomycetota</taxon>
        <taxon>Actinomycetes</taxon>
        <taxon>Kitasatosporales</taxon>
        <taxon>Streptomycetaceae</taxon>
        <taxon>Streptomyces</taxon>
    </lineage>
</organism>
<feature type="chain" id="PRO_5007819221" evidence="1">
    <location>
        <begin position="25"/>
        <end position="377"/>
    </location>
</feature>
<dbReference type="Proteomes" id="UP000217676">
    <property type="component" value="Chromosome"/>
</dbReference>
<dbReference type="KEGG" id="slau:SLA_6531"/>
<reference evidence="2 3" key="1">
    <citation type="journal article" date="2016" name="Genome Announc.">
        <title>Complete Genome Sequence of Thiostrepton-Producing Streptomyces laurentii ATCC 31255.</title>
        <authorList>
            <person name="Doi K."/>
            <person name="Fujino Y."/>
            <person name="Nagayoshi Y."/>
            <person name="Ohshima T."/>
            <person name="Ogata S."/>
        </authorList>
    </citation>
    <scope>NUCLEOTIDE SEQUENCE [LARGE SCALE GENOMIC DNA]</scope>
    <source>
        <strain evidence="2 3">ATCC 31255</strain>
    </source>
</reference>
<evidence type="ECO:0000256" key="1">
    <source>
        <dbReference type="SAM" id="SignalP"/>
    </source>
</evidence>
<keyword evidence="1" id="KW-0732">Signal</keyword>
<sequence length="377" mass="39130">MVRSLVTATLAAALAATSLGVAEAAEAPSDATRSGVMQLLPFPEGHVSSSADLINDAGQIVGATSDGRGVHTATRWDADLSITPLKALTSAGTLVWTRALGPDGTVAGAADVGDRVDHAVTWDASGTPTRLEEPAGYVNSTANDINEDHVVVGVASDNRAARAVRWGRDGTATLLPLPFLARYSEALYVDAQGVAYGWASSGYTKQAVRWDTEGNVTELGTFGGQWSEIRDVNDRGTAVGSAAAPGYESWAAIAPPSGTFQQLPGGVDSSSAVDVNNHDDTLGAVNSQYTLWKDGAMIPLRPLTGTQWVQVYGLNDSGTTVGQSGNSATVWDVNGTPTALQTGPMADSSAANEINNAGQVLGWAYTWDQGRQAAVWR</sequence>
<evidence type="ECO:0000313" key="2">
    <source>
        <dbReference type="EMBL" id="BAU87397.1"/>
    </source>
</evidence>
<proteinExistence type="predicted"/>
<feature type="signal peptide" evidence="1">
    <location>
        <begin position="1"/>
        <end position="24"/>
    </location>
</feature>
<dbReference type="AlphaFoldDB" id="A0A160P6C8"/>
<dbReference type="RefSeq" id="WP_359885375.1">
    <property type="nucleotide sequence ID" value="NZ_JBEYHT010000093.1"/>
</dbReference>
<gene>
    <name evidence="2" type="ORF">SLA_6531</name>
</gene>